<dbReference type="EMBL" id="MW328733">
    <property type="protein sequence ID" value="QTU35136.1"/>
    <property type="molecule type" value="Genomic_RNA"/>
</dbReference>
<name>A0A8B0CSC7_9VIRU</name>
<proteinExistence type="predicted"/>
<protein>
    <submittedName>
        <fullName evidence="1">HP</fullName>
    </submittedName>
</protein>
<evidence type="ECO:0000313" key="1">
    <source>
        <dbReference type="EMBL" id="QTU35136.1"/>
    </source>
</evidence>
<reference evidence="1" key="1">
    <citation type="submission" date="2020-11" db="EMBL/GenBank/DDBJ databases">
        <authorList>
            <person name="Bejerman N."/>
        </authorList>
    </citation>
    <scope>NUCLEOTIDE SEQUENCE</scope>
    <source>
        <strain evidence="1">Melam</strain>
    </source>
</reference>
<organism evidence="1">
    <name type="scientific">Melampyrum betaflexivirus 1</name>
    <dbReference type="NCBI Taxonomy" id="2794405"/>
    <lineage>
        <taxon>Viruses</taxon>
        <taxon>Riboviria</taxon>
        <taxon>Orthornavirae</taxon>
        <taxon>Kitrinoviricota</taxon>
        <taxon>Alsuviricetes</taxon>
        <taxon>Tymovirales</taxon>
        <taxon>Betaflexiviridae</taxon>
    </lineage>
</organism>
<accession>A0A8B0CSC7</accession>
<sequence>MRESDVLETYRDSKTQPTCRLQDGRVKSSIELKMDHYTNLVAVKELIDKMSLPLGCLNPSGGSDIPTEIKSLIFERFKDLSLESVGLTRQKQVSRTTFAKKRRANQFCCCFKCGRTNCDGVWRLLQGGKKPCDNGSGILSGNRALRLEVIRYGRVGKPRDS</sequence>